<dbReference type="EC" id="2.1.1.186" evidence="2"/>
<evidence type="ECO:0000313" key="3">
    <source>
        <dbReference type="Proteomes" id="UP000829494"/>
    </source>
</evidence>
<dbReference type="Pfam" id="PF01728">
    <property type="entry name" value="FtsJ"/>
    <property type="match status" value="1"/>
</dbReference>
<feature type="domain" description="Ribosomal RNA methyltransferase FtsJ" evidence="1">
    <location>
        <begin position="181"/>
        <end position="319"/>
    </location>
</feature>
<dbReference type="InterPro" id="IPR002877">
    <property type="entry name" value="RNA_MeTrfase_FtsJ_dom"/>
</dbReference>
<name>A0ABY3Z1N2_STRRM</name>
<dbReference type="InterPro" id="IPR029063">
    <property type="entry name" value="SAM-dependent_MTases_sf"/>
</dbReference>
<dbReference type="PANTHER" id="PTHR37524:SF2">
    <property type="entry name" value="RIBOSOMAL RNA METHYLTRANSFERASE FTSJ DOMAIN-CONTAINING PROTEIN"/>
    <property type="match status" value="1"/>
</dbReference>
<reference evidence="2 3" key="1">
    <citation type="submission" date="2022-03" db="EMBL/GenBank/DDBJ databases">
        <title>Complete genome of Streptomyces rimosus ssp. rimosus R7 (=ATCC 10970).</title>
        <authorList>
            <person name="Beganovic S."/>
            <person name="Ruckert C."/>
            <person name="Busche T."/>
            <person name="Kalinowski J."/>
            <person name="Wittmann C."/>
        </authorList>
    </citation>
    <scope>NUCLEOTIDE SEQUENCE [LARGE SCALE GENOMIC DNA]</scope>
    <source>
        <strain evidence="2 3">R7</strain>
    </source>
</reference>
<dbReference type="GO" id="GO:0032259">
    <property type="term" value="P:methylation"/>
    <property type="evidence" value="ECO:0007669"/>
    <property type="project" value="UniProtKB-KW"/>
</dbReference>
<evidence type="ECO:0000313" key="2">
    <source>
        <dbReference type="EMBL" id="UNZ03974.1"/>
    </source>
</evidence>
<dbReference type="GO" id="GO:0008168">
    <property type="term" value="F:methyltransferase activity"/>
    <property type="evidence" value="ECO:0007669"/>
    <property type="project" value="UniProtKB-KW"/>
</dbReference>
<dbReference type="EMBL" id="CP094298">
    <property type="protein sequence ID" value="UNZ03974.1"/>
    <property type="molecule type" value="Genomic_DNA"/>
</dbReference>
<dbReference type="Gene3D" id="3.40.50.150">
    <property type="entry name" value="Vaccinia Virus protein VP39"/>
    <property type="match status" value="1"/>
</dbReference>
<gene>
    <name evidence="2" type="primary">rlmM</name>
    <name evidence="2" type="ORF">SRIMR7_17580</name>
</gene>
<accession>A0ABY3Z1N2</accession>
<dbReference type="PANTHER" id="PTHR37524">
    <property type="entry name" value="RIBOSOMAL RNA LARGE SUBUNIT METHYLTRANSFERASE M"/>
    <property type="match status" value="1"/>
</dbReference>
<dbReference type="Proteomes" id="UP000829494">
    <property type="component" value="Chromosome"/>
</dbReference>
<keyword evidence="2" id="KW-0489">Methyltransferase</keyword>
<proteinExistence type="predicted"/>
<dbReference type="RefSeq" id="WP_003983013.1">
    <property type="nucleotide sequence ID" value="NZ_CP043497.1"/>
</dbReference>
<evidence type="ECO:0000259" key="1">
    <source>
        <dbReference type="Pfam" id="PF01728"/>
    </source>
</evidence>
<keyword evidence="2" id="KW-0808">Transferase</keyword>
<keyword evidence="3" id="KW-1185">Reference proteome</keyword>
<sequence>MPTSIFSTSEEYLPAARRELTDVWGKRAAVERLGPDVGALTLPDATLRDVSELCRTRPVSFVKHLTAEIARVPVDEARDLDAVTRRALAALPEDLPSGPLAVQAWVSGQNPAEYGSAQLFRGLADALEKQGFEVVRSGAPAVLSACITRSGVLLGIGNPTDSLSDWPGGRVRLSRGPDTISRAEFKLEEAIKVFGLGLPRSGVAADLGASPGGWTRILRTHGLKVWAVDPGDIDPRLLADPGVHHARTTAGNFFASNQTRFDVVVNDMKMDPRLTCDTMLTAAQRLRPGGTAVVTLKLAHGNVVEVVHKCLARLRKKYEILHARQLHHNRHEVTVVARLR</sequence>
<dbReference type="SUPFAM" id="SSF53335">
    <property type="entry name" value="S-adenosyl-L-methionine-dependent methyltransferases"/>
    <property type="match status" value="1"/>
</dbReference>
<organism evidence="2 3">
    <name type="scientific">Streptomyces rimosus subsp. rimosus</name>
    <dbReference type="NCBI Taxonomy" id="132474"/>
    <lineage>
        <taxon>Bacteria</taxon>
        <taxon>Bacillati</taxon>
        <taxon>Actinomycetota</taxon>
        <taxon>Actinomycetes</taxon>
        <taxon>Kitasatosporales</taxon>
        <taxon>Streptomycetaceae</taxon>
        <taxon>Streptomyces</taxon>
    </lineage>
</organism>
<dbReference type="GeneID" id="66856925"/>
<protein>
    <submittedName>
        <fullName evidence="2">Ribosomal RNA large subunit methyltransferase M</fullName>
        <ecNumber evidence="2">2.1.1.186</ecNumber>
    </submittedName>
</protein>